<protein>
    <submittedName>
        <fullName evidence="1">Uncharacterized protein</fullName>
    </submittedName>
</protein>
<organism evidence="1 2">
    <name type="scientific">Candidatus Falkowbacteria bacterium RIFOXYC2_FULL_48_21</name>
    <dbReference type="NCBI Taxonomy" id="1798005"/>
    <lineage>
        <taxon>Bacteria</taxon>
        <taxon>Candidatus Falkowiibacteriota</taxon>
    </lineage>
</organism>
<name>A0A1F5TDJ5_9BACT</name>
<accession>A0A1F5TDJ5</accession>
<comment type="caution">
    <text evidence="1">The sequence shown here is derived from an EMBL/GenBank/DDBJ whole genome shotgun (WGS) entry which is preliminary data.</text>
</comment>
<dbReference type="Proteomes" id="UP000178656">
    <property type="component" value="Unassembled WGS sequence"/>
</dbReference>
<gene>
    <name evidence="1" type="ORF">A2482_02595</name>
</gene>
<proteinExistence type="predicted"/>
<evidence type="ECO:0000313" key="1">
    <source>
        <dbReference type="EMBL" id="OGF37038.1"/>
    </source>
</evidence>
<dbReference type="InterPro" id="IPR036390">
    <property type="entry name" value="WH_DNA-bd_sf"/>
</dbReference>
<evidence type="ECO:0000313" key="2">
    <source>
        <dbReference type="Proteomes" id="UP000178656"/>
    </source>
</evidence>
<sequence>MLYYSVKDLREHQQLLTKVALGQTIDWRKMTTLEVRLVRQSLETILHPSEKEGVVQPLNALRRTLQGIFLTKDINTDLQRCNAVIATLELLSDIDPLQSIPWKTRRFVDDCLHVAALRALVNGPTTYQSLAEEQLLLSANGDIVSYTTTRKILTKMAKHKLAQRTVRGRFSVYHITDFGKKVLQLIGDCRQMNKFIQI</sequence>
<reference evidence="1 2" key="1">
    <citation type="journal article" date="2016" name="Nat. Commun.">
        <title>Thousands of microbial genomes shed light on interconnected biogeochemical processes in an aquifer system.</title>
        <authorList>
            <person name="Anantharaman K."/>
            <person name="Brown C.T."/>
            <person name="Hug L.A."/>
            <person name="Sharon I."/>
            <person name="Castelle C.J."/>
            <person name="Probst A.J."/>
            <person name="Thomas B.C."/>
            <person name="Singh A."/>
            <person name="Wilkins M.J."/>
            <person name="Karaoz U."/>
            <person name="Brodie E.L."/>
            <person name="Williams K.H."/>
            <person name="Hubbard S.S."/>
            <person name="Banfield J.F."/>
        </authorList>
    </citation>
    <scope>NUCLEOTIDE SEQUENCE [LARGE SCALE GENOMIC DNA]</scope>
</reference>
<dbReference type="SUPFAM" id="SSF46785">
    <property type="entry name" value="Winged helix' DNA-binding domain"/>
    <property type="match status" value="1"/>
</dbReference>
<dbReference type="EMBL" id="MFGM01000026">
    <property type="protein sequence ID" value="OGF37038.1"/>
    <property type="molecule type" value="Genomic_DNA"/>
</dbReference>
<dbReference type="AlphaFoldDB" id="A0A1F5TDJ5"/>